<feature type="domain" description="CFAP61 dimerisation" evidence="3">
    <location>
        <begin position="1094"/>
        <end position="1214"/>
    </location>
</feature>
<evidence type="ECO:0000259" key="2">
    <source>
        <dbReference type="Pfam" id="PF16092"/>
    </source>
</evidence>
<organism evidence="4 5">
    <name type="scientific">Saccoglossus kowalevskii</name>
    <name type="common">Acorn worm</name>
    <dbReference type="NCBI Taxonomy" id="10224"/>
    <lineage>
        <taxon>Eukaryota</taxon>
        <taxon>Metazoa</taxon>
        <taxon>Hemichordata</taxon>
        <taxon>Enteropneusta</taxon>
        <taxon>Harrimaniidae</taxon>
        <taxon>Saccoglossus</taxon>
    </lineage>
</organism>
<evidence type="ECO:0000313" key="5">
    <source>
        <dbReference type="RefSeq" id="XP_006812601.1"/>
    </source>
</evidence>
<feature type="compositionally biased region" description="Low complexity" evidence="1">
    <location>
        <begin position="342"/>
        <end position="357"/>
    </location>
</feature>
<feature type="compositionally biased region" description="Basic and acidic residues" evidence="1">
    <location>
        <begin position="297"/>
        <end position="321"/>
    </location>
</feature>
<reference evidence="5" key="1">
    <citation type="submission" date="2025-08" db="UniProtKB">
        <authorList>
            <consortium name="RefSeq"/>
        </authorList>
    </citation>
    <scope>IDENTIFICATION</scope>
    <source>
        <tissue evidence="5">Testes</tissue>
    </source>
</reference>
<dbReference type="InterPro" id="IPR036188">
    <property type="entry name" value="FAD/NAD-bd_sf"/>
</dbReference>
<dbReference type="Pfam" id="PF16092">
    <property type="entry name" value="CFAP61_N"/>
    <property type="match status" value="1"/>
</dbReference>
<dbReference type="InterPro" id="IPR038884">
    <property type="entry name" value="CFAP61"/>
</dbReference>
<feature type="compositionally biased region" description="Basic and acidic residues" evidence="1">
    <location>
        <begin position="269"/>
        <end position="280"/>
    </location>
</feature>
<feature type="domain" description="Cilia- and flagella-associated protein 61 N-terminal" evidence="2">
    <location>
        <begin position="16"/>
        <end position="269"/>
    </location>
</feature>
<accession>A0ABM0LXW0</accession>
<keyword evidence="4" id="KW-1185">Reference proteome</keyword>
<dbReference type="RefSeq" id="XP_006812601.1">
    <property type="nucleotide sequence ID" value="XM_006812538.1"/>
</dbReference>
<feature type="region of interest" description="Disordered" evidence="1">
    <location>
        <begin position="269"/>
        <end position="433"/>
    </location>
</feature>
<sequence>MTTLVSSDGPAEVINARRTESLDAPNILRLVSHATEQLFGLVNVVHLIEKAVLAVTLHNDHDEVLAHAAFFDFPNVTDVDPAKWEQWMNQYYDCEDSTPLNSAFMHYFVSKQEFSRGSAREIIRTAFNAVPDLHFIYLVVPQGVYPESSLSDIFKPLDKKSNAGTLEKCAIFVCYRHDHCPVLFVRKARVEDHDDLTPIFNRQSDMLSKTYGDYFLAELIEAQDDNNHALVTENDGTAIGFMSICGEVSNLELLNDCFELAPFHGLRKPHPDDILEDPREQTPPPPSAPSPVGAVITEDRPGTQDTTKSDRVGSAGSRKDEDLDELEEGDGGAGKTPSVKGTPLPQQATPQSQPPASREAASESEVKIKRKLSDIQMGGSCSSLQSEGSRPESAKSGASSKVSGSVKSPVQEEFEEEPPAPERTPTPQLPDRKMRTTFKSVYNGPSNCFCIQLFCIDERYEMRSLDFLPMAFDLFPDRDFCVVTMPHLVPEFPMLQSFVRVTPRCPSTLAQELYVFNRSGLLQNFLVRPVCTSDMDSIQNVIKSLHHHDNLIADLKQYNIARRDVNGTPIQAFVACCLKQIVGVAVTRQEEDIEYIRSHYNIEDFIYFNHHRRHEHGHLHHFALNPIFQHYSKHFMKEILRQSHHSCLYYPVYPPYSTDETIQHHSLVSALNFMVPVRARRQIIYPLEDLGENAPSERVSKEEERYALNHINRKLTLEPKVTVNARIVVVGASDVGISFLETLTFCPHLRFNNLTLISPNGLPGELPPDDIRDNFLSSSLCYMQHELSQISLRTWVNVVCAKMVAINRSSKYVVVTGGAKVPYDHLILCTGQQYQISAPTEANIDDLVTNEEVPNNPNRHYTGVVPSNVFTINDEYDAFQAKVWISKNLLDTEGKVLIYGHTLDVYTTIQTLLMMGIPGERIIMVQPPLNYQPTCFNNSTIDKAITNALKHSGVQIHTGYYLAEWSDCMGGEGDEVHCASFTSDTKPIKLECSVFLCYNRKGVDYEAFKAINDSCLVYDGKLVIDANFHTNDLSIRGAGPLTKFQRKYHADQWTHSNFNSKEVGFLLASTMLRLFDPTIENDIVPPEEPHNLIPMYRSAKVQSGFLPGDYYYLDYGKPSLKQSLDALMAQQDYGEELITGHPDKDGSEYFRIHVNQYSQLETVTCLSKKPIDTGNLLCLYGLHERFLNNMLSRFKEGLIKDFYEFFKETWCLAVFHDRFGDFRQEIRELLIQRPAADLPSLEEKVRQLIEQDLQLEKKDRKYLNDEFEDGSYRKAVETRLLSFLSYNYYHLPMYAKPGMV</sequence>
<feature type="compositionally biased region" description="Polar residues" evidence="1">
    <location>
        <begin position="379"/>
        <end position="388"/>
    </location>
</feature>
<dbReference type="GeneID" id="100378255"/>
<dbReference type="SUPFAM" id="SSF51905">
    <property type="entry name" value="FAD/NAD(P)-binding domain"/>
    <property type="match status" value="1"/>
</dbReference>
<dbReference type="PANTHER" id="PTHR21178">
    <property type="entry name" value="CILIA- AND FLAGELLA-ASSOCIATED PROTEIN 61"/>
    <property type="match status" value="1"/>
</dbReference>
<evidence type="ECO:0000259" key="3">
    <source>
        <dbReference type="Pfam" id="PF23150"/>
    </source>
</evidence>
<evidence type="ECO:0000256" key="1">
    <source>
        <dbReference type="SAM" id="MobiDB-lite"/>
    </source>
</evidence>
<feature type="compositionally biased region" description="Basic and acidic residues" evidence="1">
    <location>
        <begin position="360"/>
        <end position="373"/>
    </location>
</feature>
<dbReference type="PANTHER" id="PTHR21178:SF8">
    <property type="entry name" value="CILIA- AND FLAGELLA-ASSOCIATED PROTEIN 61"/>
    <property type="match status" value="1"/>
</dbReference>
<protein>
    <submittedName>
        <fullName evidence="5">Uncharacterized protein C20orf26-like</fullName>
    </submittedName>
</protein>
<gene>
    <name evidence="5" type="primary">LOC100378255</name>
</gene>
<dbReference type="Gene3D" id="3.50.50.60">
    <property type="entry name" value="FAD/NAD(P)-binding domain"/>
    <property type="match status" value="1"/>
</dbReference>
<evidence type="ECO:0000313" key="4">
    <source>
        <dbReference type="Proteomes" id="UP000694865"/>
    </source>
</evidence>
<dbReference type="InterPro" id="IPR032151">
    <property type="entry name" value="CFAP61_N"/>
</dbReference>
<proteinExistence type="predicted"/>
<name>A0ABM0LXW0_SACKO</name>
<dbReference type="InterPro" id="IPR056299">
    <property type="entry name" value="CFAP61_dimer"/>
</dbReference>
<feature type="compositionally biased region" description="Low complexity" evidence="1">
    <location>
        <begin position="394"/>
        <end position="411"/>
    </location>
</feature>
<dbReference type="Proteomes" id="UP000694865">
    <property type="component" value="Unplaced"/>
</dbReference>
<dbReference type="Pfam" id="PF23150">
    <property type="entry name" value="CFAP61_dimer"/>
    <property type="match status" value="1"/>
</dbReference>